<protein>
    <recommendedName>
        <fullName evidence="4">SsuA/THI5-like domain-containing protein</fullName>
    </recommendedName>
</protein>
<evidence type="ECO:0000259" key="4">
    <source>
        <dbReference type="Pfam" id="PF09084"/>
    </source>
</evidence>
<comment type="similarity">
    <text evidence="2">Belongs to the bacterial solute-binding protein SsuA/TauA family.</text>
</comment>
<dbReference type="PANTHER" id="PTHR30024:SF47">
    <property type="entry name" value="TAURINE-BINDING PERIPLASMIC PROTEIN"/>
    <property type="match status" value="1"/>
</dbReference>
<accession>A0A540VSV9</accession>
<name>A0A540VSV9_9GAMM</name>
<feature type="domain" description="SsuA/THI5-like" evidence="4">
    <location>
        <begin position="72"/>
        <end position="194"/>
    </location>
</feature>
<dbReference type="AlphaFoldDB" id="A0A540VSV9"/>
<evidence type="ECO:0000313" key="6">
    <source>
        <dbReference type="Proteomes" id="UP000315400"/>
    </source>
</evidence>
<dbReference type="Gene3D" id="3.40.190.10">
    <property type="entry name" value="Periplasmic binding protein-like II"/>
    <property type="match status" value="2"/>
</dbReference>
<dbReference type="Pfam" id="PF09084">
    <property type="entry name" value="NMT1"/>
    <property type="match status" value="1"/>
</dbReference>
<dbReference type="EMBL" id="VIFK01000037">
    <property type="protein sequence ID" value="TQE99838.1"/>
    <property type="molecule type" value="Genomic_DNA"/>
</dbReference>
<comment type="caution">
    <text evidence="5">The sequence shown here is derived from an EMBL/GenBank/DDBJ whole genome shotgun (WGS) entry which is preliminary data.</text>
</comment>
<comment type="subcellular location">
    <subcellularLocation>
        <location evidence="1">Periplasm</location>
    </subcellularLocation>
</comment>
<evidence type="ECO:0000313" key="5">
    <source>
        <dbReference type="EMBL" id="TQE99838.1"/>
    </source>
</evidence>
<dbReference type="PROSITE" id="PS51257">
    <property type="entry name" value="PROKAR_LIPOPROTEIN"/>
    <property type="match status" value="1"/>
</dbReference>
<gene>
    <name evidence="5" type="ORF">FKY71_06620</name>
</gene>
<evidence type="ECO:0000256" key="3">
    <source>
        <dbReference type="ARBA" id="ARBA00022729"/>
    </source>
</evidence>
<dbReference type="GO" id="GO:0042597">
    <property type="term" value="C:periplasmic space"/>
    <property type="evidence" value="ECO:0007669"/>
    <property type="project" value="UniProtKB-SubCell"/>
</dbReference>
<dbReference type="InterPro" id="IPR015168">
    <property type="entry name" value="SsuA/THI5"/>
</dbReference>
<evidence type="ECO:0000256" key="1">
    <source>
        <dbReference type="ARBA" id="ARBA00004418"/>
    </source>
</evidence>
<dbReference type="PANTHER" id="PTHR30024">
    <property type="entry name" value="ALIPHATIC SULFONATES-BINDING PROTEIN-RELATED"/>
    <property type="match status" value="1"/>
</dbReference>
<reference evidence="5 6" key="1">
    <citation type="submission" date="2019-06" db="EMBL/GenBank/DDBJ databases">
        <title>Metagenome assembled Genome of Spiribacter salinus SL48-SHIP from the microbial mat of Salt Lake 48 (Novosibirsk region, Russia).</title>
        <authorList>
            <person name="Shipova A."/>
            <person name="Rozanov A.S."/>
            <person name="Bryanskaya A.V."/>
            <person name="Peltek S.E."/>
        </authorList>
    </citation>
    <scope>NUCLEOTIDE SEQUENCE [LARGE SCALE GENOMIC DNA]</scope>
    <source>
        <strain evidence="5">SL48-SHIP-2</strain>
    </source>
</reference>
<keyword evidence="3" id="KW-0732">Signal</keyword>
<proteinExistence type="inferred from homology"/>
<dbReference type="SUPFAM" id="SSF53850">
    <property type="entry name" value="Periplasmic binding protein-like II"/>
    <property type="match status" value="1"/>
</dbReference>
<dbReference type="Proteomes" id="UP000315400">
    <property type="component" value="Unassembled WGS sequence"/>
</dbReference>
<evidence type="ECO:0000256" key="2">
    <source>
        <dbReference type="ARBA" id="ARBA00010742"/>
    </source>
</evidence>
<organism evidence="5 6">
    <name type="scientific">Spiribacter salinus</name>
    <dbReference type="NCBI Taxonomy" id="1335746"/>
    <lineage>
        <taxon>Bacteria</taxon>
        <taxon>Pseudomonadati</taxon>
        <taxon>Pseudomonadota</taxon>
        <taxon>Gammaproteobacteria</taxon>
        <taxon>Chromatiales</taxon>
        <taxon>Ectothiorhodospiraceae</taxon>
        <taxon>Spiribacter</taxon>
    </lineage>
</organism>
<sequence>MMGIIWKCLPLIGTLFLAACDELGQLGQSSETTKPADVETFQIGITSGLSRLPWSIARRSGAIDAIEQHERLRLNFVRFANEADAVEAYAAGQIDGVTSTLNTVIGTLETNARDTHVVLLTDFSRGAHGILSRRVQSPSDLADKRVHVQHNTASHYLLFRALERYNMAIDDVELIDTSASALLQGAIDNEIETLVAGAPLLGQLRGLPELREIMTSEQLASEMVGGVMVDGPTLSENPKLGDALVDVWFAAIGYLMADHTTFTQAGLNDISKLSGLSIEVVKDLLHPRDLISDPEQSLILMDGTNLNTAIFGGQRFRTAVGEHLCTKADPRACLFTREGDVIENGVGTRLVLDKQYLERFAESTFDAR</sequence>